<dbReference type="InterPro" id="IPR052202">
    <property type="entry name" value="Yeast_MetPath_Reg"/>
</dbReference>
<feature type="region of interest" description="Disordered" evidence="8">
    <location>
        <begin position="990"/>
        <end position="1017"/>
    </location>
</feature>
<evidence type="ECO:0000313" key="12">
    <source>
        <dbReference type="Proteomes" id="UP000012045"/>
    </source>
</evidence>
<dbReference type="InterPro" id="IPR036864">
    <property type="entry name" value="Zn2-C6_fun-type_DNA-bd_sf"/>
</dbReference>
<evidence type="ECO:0000256" key="3">
    <source>
        <dbReference type="ARBA" id="ARBA00022833"/>
    </source>
</evidence>
<dbReference type="OrthoDB" id="5319458at2759"/>
<dbReference type="PROSITE" id="PS50048">
    <property type="entry name" value="ZN2_CY6_FUNGAL_2"/>
    <property type="match status" value="1"/>
</dbReference>
<reference evidence="12" key="1">
    <citation type="journal article" date="2013" name="Genome Announc.">
        <title>Draft genome sequence of Botrytis cinerea BcDW1, inoculum for noble rot of grape berries.</title>
        <authorList>
            <person name="Blanco-Ulate B."/>
            <person name="Allen G."/>
            <person name="Powell A.L."/>
            <person name="Cantu D."/>
        </authorList>
    </citation>
    <scope>NUCLEOTIDE SEQUENCE [LARGE SCALE GENOMIC DNA]</scope>
    <source>
        <strain evidence="12">BcDW1</strain>
    </source>
</reference>
<dbReference type="GO" id="GO:0000981">
    <property type="term" value="F:DNA-binding transcription factor activity, RNA polymerase II-specific"/>
    <property type="evidence" value="ECO:0007669"/>
    <property type="project" value="InterPro"/>
</dbReference>
<dbReference type="CDD" id="cd00067">
    <property type="entry name" value="GAL4"/>
    <property type="match status" value="1"/>
</dbReference>
<keyword evidence="3" id="KW-0862">Zinc</keyword>
<dbReference type="CDD" id="cd12148">
    <property type="entry name" value="fungal_TF_MHR"/>
    <property type="match status" value="1"/>
</dbReference>
<feature type="region of interest" description="Disordered" evidence="8">
    <location>
        <begin position="1074"/>
        <end position="1101"/>
    </location>
</feature>
<evidence type="ECO:0000256" key="5">
    <source>
        <dbReference type="ARBA" id="ARBA00023125"/>
    </source>
</evidence>
<dbReference type="PANTHER" id="PTHR47782">
    <property type="entry name" value="ZN(II)2CYS6 TRANSCRIPTION FACTOR (EUROFUNG)-RELATED"/>
    <property type="match status" value="1"/>
</dbReference>
<accession>M7TE98</accession>
<dbReference type="SMART" id="SM00066">
    <property type="entry name" value="GAL4"/>
    <property type="match status" value="1"/>
</dbReference>
<dbReference type="CDD" id="cd14723">
    <property type="entry name" value="ZIP_Ppr1"/>
    <property type="match status" value="1"/>
</dbReference>
<dbReference type="PANTHER" id="PTHR47782:SF2">
    <property type="entry name" value="TRANSCRIPTION FACTOR, PUTATIVE (AFU_ORTHOLOGUE AFUA_4G12570)-RELATED"/>
    <property type="match status" value="1"/>
</dbReference>
<evidence type="ECO:0000256" key="6">
    <source>
        <dbReference type="ARBA" id="ARBA00023163"/>
    </source>
</evidence>
<evidence type="ECO:0000256" key="7">
    <source>
        <dbReference type="ARBA" id="ARBA00023242"/>
    </source>
</evidence>
<dbReference type="Proteomes" id="UP000012045">
    <property type="component" value="Unassembled WGS sequence"/>
</dbReference>
<protein>
    <submittedName>
        <fullName evidence="11">Putative zn 2cys6 cluster transcripitional activator protein</fullName>
    </submittedName>
</protein>
<feature type="transmembrane region" description="Helical" evidence="9">
    <location>
        <begin position="1315"/>
        <end position="1336"/>
    </location>
</feature>
<feature type="region of interest" description="Disordered" evidence="8">
    <location>
        <begin position="1122"/>
        <end position="1153"/>
    </location>
</feature>
<evidence type="ECO:0000313" key="11">
    <source>
        <dbReference type="EMBL" id="EMR81776.1"/>
    </source>
</evidence>
<dbReference type="SUPFAM" id="SSF57701">
    <property type="entry name" value="Zn2/Cys6 DNA-binding domain"/>
    <property type="match status" value="1"/>
</dbReference>
<dbReference type="Pfam" id="PF00172">
    <property type="entry name" value="Zn_clus"/>
    <property type="match status" value="1"/>
</dbReference>
<organism evidence="11 12">
    <name type="scientific">Botryotinia fuckeliana (strain BcDW1)</name>
    <name type="common">Noble rot fungus</name>
    <name type="synonym">Botrytis cinerea</name>
    <dbReference type="NCBI Taxonomy" id="1290391"/>
    <lineage>
        <taxon>Eukaryota</taxon>
        <taxon>Fungi</taxon>
        <taxon>Dikarya</taxon>
        <taxon>Ascomycota</taxon>
        <taxon>Pezizomycotina</taxon>
        <taxon>Leotiomycetes</taxon>
        <taxon>Helotiales</taxon>
        <taxon>Sclerotiniaceae</taxon>
        <taxon>Botrytis</taxon>
    </lineage>
</organism>
<keyword evidence="6" id="KW-0804">Transcription</keyword>
<evidence type="ECO:0000259" key="10">
    <source>
        <dbReference type="PROSITE" id="PS50048"/>
    </source>
</evidence>
<dbReference type="InterPro" id="IPR001138">
    <property type="entry name" value="Zn2Cys6_DnaBD"/>
</dbReference>
<feature type="region of interest" description="Disordered" evidence="8">
    <location>
        <begin position="1185"/>
        <end position="1234"/>
    </location>
</feature>
<dbReference type="GO" id="GO:0005634">
    <property type="term" value="C:nucleus"/>
    <property type="evidence" value="ECO:0007669"/>
    <property type="project" value="UniProtKB-SubCell"/>
</dbReference>
<keyword evidence="7" id="KW-0539">Nucleus</keyword>
<keyword evidence="4" id="KW-0805">Transcription regulation</keyword>
<sequence length="1670" mass="186181">MRRAGQSAADTPLLRVSRPVSACSRCRAAKIKCDGKLPACTACEKSGRLNECSSANDQFAKGKERSYVASLESRVEKLEKRLAYARLRKASVAMHDVDTPTELPDRKDSLATIRAAIHGKAARKREAADVNELVSDFGFLSVHATTRDFESSTTNMTFARLILSAANHDELPESGSLQLPLRSVATASIQYYLDNIFALYPIVSETALFNALDKIYQGGSQPVTDFEHWLFYMVLAISSTAQSRNHLDSKYEEGVSWAGRALAYADHVLMPGHVSQIQALVLFVQYAMLDPAHFDSWQLMGFACRAVVDLGFHQDPPKEQQPDKKALDMRRRIFYCVYSLDRSISMVHARAFSFTDDSSSVEYPSVSPTFPTMGQADPIVGPHSMDSAHLLWQLRRAQSSWYQELFQSSREPLPQGSTYLWKMCQEMRDWSNSFPGSLPLAFKDFFELELLYSYVYCLAPSCRVHVVSDYAKNLIFDYAIAYMQKIFPISQDPINKAFYTYHDALRVYFIGSQLMAVLSDSQDQIFNGSYNTSGTSSPPPSLPIVTGSGHIDRSLNCINHIKETLRTFGQRWEDSKALLSSFDARAEPIIASLHRRQQQQQQQQYIKEESPIDHSPNYMPPPGYDHRTYQMKHEWPNMNSMYPDTSGFGGAGHGAGATGLPRKLKAPIRIDTEQQATNSHYYTAFKVVLKITVIALVICIAFLPTVALRNKQGYPFNEVFAKSLEHPAKFDVSNELEHQVPHVPLRFLKSAKLFVQRLRIRGSTLEKLTDISASEQVQRSEDATDAATDGIQYGDYALGGSKHQAKSEIERLQHCSPEIKNRNGVKCIRQLTLPIRDDDRVISRHCSWQERRKHGGRCISHAWQPTPRSLIVDVDTALFPVHTLIPTSTLTPKVIDICSYDSEIKNGGKCPRELVNGPIKPAENKPISILVRPPPVDPNTQLQAREAAIDEETSVNYRPYKADLCRHGWVRTTDGWCIYRGSFEHQTTRPEIFNDPPASERSIYSGKQRRGAVVNEPNKLEPRPFRAESCPKFWIHTNDGWCYYRGSSSKPLGVWGPDSKKSYSIATLSTKHTATTTSTHTSDPNSISTAISPTATLPPPTIENCDPPWIRTMDGRCFFDPKYQRKHPQDPLAQPRKIIRQRRGKAISEERDVAPSWQADSCEPPWILTDDHWCIYRPGYKHGTQASLPKNTEQSSATGQSNATNQSNDIPQASATEQPDVTDQSTAAAQPTSMETVTSIRHCINDLRGNLQCFEETPRPWSKTTQVSPARNRRGLWPDDWVPQTPDDCERFVGNTFKHYQCLQSVKNKNVGLKLIMAFLLLAGFGSLIFLIITFVNRAASPKAQPFRQLSGVVDANGMTQHSARVCNTYPWNNKGDATNATEGGRWARGPPAYDPLRQLTPEHSGSLVACTRESNCASGSSDSTQNWIRKLCNRCFKTRTNSSLSDKEAQIGSVGNGFVAPRIHGMRSTSHRIDTLRLPSAKLATVRRASGLPSEENGDLVVNGSTETVVIGSVGKGSGSAVGMRGSDSGSAVVAGSLMKLENLSGDTLVESRPAMLECGDGKDGKDFGAVKMECLKTGDGNAKKVGFGEEEEFEEVRGWKDVERVEPLRVEKIDKENAYANVNVKRMGEGMGDEVEMVLMTVVEEEIDEDERRGKLERKPSIVCVSGC</sequence>
<keyword evidence="9" id="KW-0812">Transmembrane</keyword>
<keyword evidence="5" id="KW-0238">DNA-binding</keyword>
<dbReference type="PROSITE" id="PS00463">
    <property type="entry name" value="ZN2_CY6_FUNGAL_1"/>
    <property type="match status" value="1"/>
</dbReference>
<evidence type="ECO:0000256" key="2">
    <source>
        <dbReference type="ARBA" id="ARBA00022723"/>
    </source>
</evidence>
<dbReference type="GO" id="GO:0006351">
    <property type="term" value="P:DNA-templated transcription"/>
    <property type="evidence" value="ECO:0007669"/>
    <property type="project" value="InterPro"/>
</dbReference>
<evidence type="ECO:0000256" key="9">
    <source>
        <dbReference type="SAM" id="Phobius"/>
    </source>
</evidence>
<evidence type="ECO:0000256" key="8">
    <source>
        <dbReference type="SAM" id="MobiDB-lite"/>
    </source>
</evidence>
<dbReference type="HOGENOM" id="CLU_241825_0_0_1"/>
<dbReference type="GO" id="GO:0043565">
    <property type="term" value="F:sequence-specific DNA binding"/>
    <property type="evidence" value="ECO:0007669"/>
    <property type="project" value="TreeGrafter"/>
</dbReference>
<keyword evidence="9" id="KW-0472">Membrane</keyword>
<dbReference type="Gene3D" id="4.10.240.10">
    <property type="entry name" value="Zn(2)-C6 fungal-type DNA-binding domain"/>
    <property type="match status" value="1"/>
</dbReference>
<feature type="compositionally biased region" description="Polar residues" evidence="8">
    <location>
        <begin position="1083"/>
        <end position="1095"/>
    </location>
</feature>
<name>M7TE98_BOTF1</name>
<dbReference type="GO" id="GO:0045944">
    <property type="term" value="P:positive regulation of transcription by RNA polymerase II"/>
    <property type="evidence" value="ECO:0007669"/>
    <property type="project" value="TreeGrafter"/>
</dbReference>
<evidence type="ECO:0000256" key="1">
    <source>
        <dbReference type="ARBA" id="ARBA00004123"/>
    </source>
</evidence>
<dbReference type="STRING" id="1290391.M7TE98"/>
<dbReference type="EMBL" id="KB708068">
    <property type="protein sequence ID" value="EMR81776.1"/>
    <property type="molecule type" value="Genomic_DNA"/>
</dbReference>
<dbReference type="InterPro" id="IPR007219">
    <property type="entry name" value="XnlR_reg_dom"/>
</dbReference>
<keyword evidence="2" id="KW-0479">Metal-binding</keyword>
<proteinExistence type="predicted"/>
<evidence type="ECO:0000256" key="4">
    <source>
        <dbReference type="ARBA" id="ARBA00023015"/>
    </source>
</evidence>
<dbReference type="SMART" id="SM00906">
    <property type="entry name" value="Fungal_trans"/>
    <property type="match status" value="1"/>
</dbReference>
<feature type="domain" description="Zn(2)-C6 fungal-type" evidence="10">
    <location>
        <begin position="22"/>
        <end position="54"/>
    </location>
</feature>
<keyword evidence="9" id="KW-1133">Transmembrane helix</keyword>
<comment type="subcellular location">
    <subcellularLocation>
        <location evidence="1">Nucleus</location>
    </subcellularLocation>
</comment>
<gene>
    <name evidence="11" type="ORF">BcDW1_9695</name>
</gene>
<dbReference type="GO" id="GO:0008270">
    <property type="term" value="F:zinc ion binding"/>
    <property type="evidence" value="ECO:0007669"/>
    <property type="project" value="InterPro"/>
</dbReference>
<dbReference type="Pfam" id="PF04082">
    <property type="entry name" value="Fungal_trans"/>
    <property type="match status" value="1"/>
</dbReference>